<accession>A0ACD4NLN6</accession>
<keyword evidence="2" id="KW-1185">Reference proteome</keyword>
<organism evidence="1 2">
    <name type="scientific">Antarcticirhabdus aurantiaca</name>
    <dbReference type="NCBI Taxonomy" id="2606717"/>
    <lineage>
        <taxon>Bacteria</taxon>
        <taxon>Pseudomonadati</taxon>
        <taxon>Pseudomonadota</taxon>
        <taxon>Alphaproteobacteria</taxon>
        <taxon>Hyphomicrobiales</taxon>
        <taxon>Aurantimonadaceae</taxon>
        <taxon>Antarcticirhabdus</taxon>
    </lineage>
</organism>
<protein>
    <submittedName>
        <fullName evidence="1">Bifunctional riboflavin kinase/FAD synthetase</fullName>
        <ecNumber evidence="1">2.7.1.26</ecNumber>
        <ecNumber evidence="1">2.7.7.2</ecNumber>
    </submittedName>
</protein>
<keyword evidence="1" id="KW-0548">Nucleotidyltransferase</keyword>
<keyword evidence="1" id="KW-0808">Transferase</keyword>
<dbReference type="Proteomes" id="UP001163223">
    <property type="component" value="Chromosome"/>
</dbReference>
<dbReference type="EMBL" id="CP113520">
    <property type="protein sequence ID" value="WAJ27712.1"/>
    <property type="molecule type" value="Genomic_DNA"/>
</dbReference>
<sequence>MSGASIRRLDDSLPYPPDLAGAVVAIGNFDGVHRGHQAVLAEARALAGRLGAPLVCLTFEPHPRTVFRPEQPVARLTPAWLKARLLGALGFDAVVEWPFSRSFAALSPEAFVDGILVGHLGARGVVVGHDFHFGARRAGTPAFLREAATARGFAVDVVEPLLDAEGHTVSSSRIRAHLAAGETAAANALLGWRWAAEGEVVHGAKIGRTLGYPTANLAVLPDELLAHGIYAVKLRRVDGTIHDGVASYGRRPTFDDGAALLETFVFDFSGDLYGETVSVSLFARLRGEERFASAEALIEQMDRDSLDARAVLAAAVPLSELDARLSF</sequence>
<keyword evidence="1" id="KW-0418">Kinase</keyword>
<dbReference type="EC" id="2.7.7.2" evidence="1"/>
<proteinExistence type="predicted"/>
<reference evidence="1" key="1">
    <citation type="submission" date="2022-11" db="EMBL/GenBank/DDBJ databases">
        <title>beta-Carotene-producing bacterium, Jeongeuplla avenae sp. nov., alleviates the salt stress of Arabidopsis seedlings.</title>
        <authorList>
            <person name="Jiang L."/>
            <person name="Lee J."/>
        </authorList>
    </citation>
    <scope>NUCLEOTIDE SEQUENCE</scope>
    <source>
        <strain evidence="1">DY_R2A_6</strain>
    </source>
</reference>
<dbReference type="EC" id="2.7.1.26" evidence="1"/>
<evidence type="ECO:0000313" key="1">
    <source>
        <dbReference type="EMBL" id="WAJ27712.1"/>
    </source>
</evidence>
<evidence type="ECO:0000313" key="2">
    <source>
        <dbReference type="Proteomes" id="UP001163223"/>
    </source>
</evidence>
<name>A0ACD4NLN6_9HYPH</name>
<gene>
    <name evidence="1" type="ORF">OXU80_23180</name>
</gene>